<dbReference type="AlphaFoldDB" id="A0A6N2CE54"/>
<dbReference type="PROSITE" id="PS51774">
    <property type="entry name" value="NAB"/>
    <property type="match status" value="1"/>
</dbReference>
<feature type="compositionally biased region" description="Basic and acidic residues" evidence="3">
    <location>
        <begin position="626"/>
        <end position="658"/>
    </location>
</feature>
<proteinExistence type="predicted"/>
<dbReference type="Pfam" id="PF24918">
    <property type="entry name" value="NET2A_C"/>
    <property type="match status" value="1"/>
</dbReference>
<evidence type="ECO:0000256" key="2">
    <source>
        <dbReference type="SAM" id="Coils"/>
    </source>
</evidence>
<feature type="region of interest" description="Disordered" evidence="3">
    <location>
        <begin position="442"/>
        <end position="500"/>
    </location>
</feature>
<dbReference type="EMBL" id="RXGB01000518">
    <property type="protein sequence ID" value="TMX03032.1"/>
    <property type="molecule type" value="Genomic_DNA"/>
</dbReference>
<keyword evidence="1 2" id="KW-0175">Coiled coil</keyword>
<comment type="caution">
    <text evidence="5">The sequence shown here is derived from an EMBL/GenBank/DDBJ whole genome shotgun (WGS) entry which is preliminary data.</text>
</comment>
<reference evidence="5" key="1">
    <citation type="submission" date="2019-05" db="EMBL/GenBank/DDBJ databases">
        <title>The de novo reference genome and transcriptome assemblies of the wild tomato species Solanum chilense.</title>
        <authorList>
            <person name="Stam R."/>
            <person name="Nosenko T."/>
            <person name="Hoerger A.C."/>
            <person name="Stephan W."/>
            <person name="Seidel M.A."/>
            <person name="Kuhn J.M.M."/>
            <person name="Haberer G."/>
            <person name="Tellier A."/>
        </authorList>
    </citation>
    <scope>NUCLEOTIDE SEQUENCE</scope>
    <source>
        <tissue evidence="5">Mature leaves</tissue>
    </source>
</reference>
<dbReference type="PANTHER" id="PTHR31631:SF6">
    <property type="entry name" value="KINASE-INTERACTING PROTEIN 1-LIKE ISOFORM X1"/>
    <property type="match status" value="1"/>
</dbReference>
<evidence type="ECO:0000256" key="3">
    <source>
        <dbReference type="SAM" id="MobiDB-lite"/>
    </source>
</evidence>
<gene>
    <name evidence="5" type="ORF">EJD97_018721</name>
</gene>
<name>A0A6N2CE54_SOLCI</name>
<dbReference type="PANTHER" id="PTHR31631">
    <property type="entry name" value="PROTEIN NETWORKED 2D"/>
    <property type="match status" value="1"/>
</dbReference>
<organism evidence="5">
    <name type="scientific">Solanum chilense</name>
    <name type="common">Tomato</name>
    <name type="synonym">Lycopersicon chilense</name>
    <dbReference type="NCBI Taxonomy" id="4083"/>
    <lineage>
        <taxon>Eukaryota</taxon>
        <taxon>Viridiplantae</taxon>
        <taxon>Streptophyta</taxon>
        <taxon>Embryophyta</taxon>
        <taxon>Tracheophyta</taxon>
        <taxon>Spermatophyta</taxon>
        <taxon>Magnoliopsida</taxon>
        <taxon>eudicotyledons</taxon>
        <taxon>Gunneridae</taxon>
        <taxon>Pentapetalae</taxon>
        <taxon>asterids</taxon>
        <taxon>lamiids</taxon>
        <taxon>Solanales</taxon>
        <taxon>Solanaceae</taxon>
        <taxon>Solanoideae</taxon>
        <taxon>Solaneae</taxon>
        <taxon>Solanum</taxon>
        <taxon>Solanum subgen. Lycopersicon</taxon>
    </lineage>
</organism>
<evidence type="ECO:0000256" key="1">
    <source>
        <dbReference type="ARBA" id="ARBA00023054"/>
    </source>
</evidence>
<evidence type="ECO:0000259" key="4">
    <source>
        <dbReference type="PROSITE" id="PS51774"/>
    </source>
</evidence>
<feature type="domain" description="NAB" evidence="4">
    <location>
        <begin position="10"/>
        <end position="90"/>
    </location>
</feature>
<feature type="region of interest" description="Disordered" evidence="3">
    <location>
        <begin position="620"/>
        <end position="658"/>
    </location>
</feature>
<dbReference type="GO" id="GO:0003779">
    <property type="term" value="F:actin binding"/>
    <property type="evidence" value="ECO:0007669"/>
    <property type="project" value="InterPro"/>
</dbReference>
<dbReference type="InterPro" id="IPR056888">
    <property type="entry name" value="NET2A-D/KIP1-like_dom"/>
</dbReference>
<dbReference type="InterPro" id="IPR011684">
    <property type="entry name" value="NAB"/>
</dbReference>
<feature type="compositionally biased region" description="Polar residues" evidence="3">
    <location>
        <begin position="456"/>
        <end position="465"/>
    </location>
</feature>
<accession>A0A6N2CE54</accession>
<dbReference type="Pfam" id="PF25014">
    <property type="entry name" value="NET2A"/>
    <property type="match status" value="1"/>
</dbReference>
<evidence type="ECO:0000313" key="5">
    <source>
        <dbReference type="EMBL" id="TMX03032.1"/>
    </source>
</evidence>
<feature type="coiled-coil region" evidence="2">
    <location>
        <begin position="312"/>
        <end position="395"/>
    </location>
</feature>
<sequence length="891" mass="102236">MLQRAASNAYSWWAASHIRTKQSKWLEQSLQDMQGRVETVIKLIEEDGDSFAKRAEMYYKKRPELINFVEESYRAYRALAERYDHLSKELQTANNTIATICPEQIQLAMEEEDEYGAPTPRMPKDFTQIPPNGSSNIPKAPIKDLKGFMSTTTKQRQGKKLTDDGDKNDVAKSGLSKNEAIEEIDKLQKDILALQTVKEFIRSSYKNGLERYRGIENQIMEKQQKICTLEDEFGEGQVIEDAEACTLMAEAALQSCQETLNHLQEKQDVYTQEARDEFIRIDDSCKKLKSFRHKYLPGQIDELKADRVKFPNQQVSKEIESLQDKIKDQMDASSKGSLTMSQLAEKIDELVNKVISLETEVASQTLLIDRLRREANELQTQVQSLEDDKAAQTGDTYNLNIRVTAIEAKLATIDNINKDVVNQDSSLRTHFVETRANIEHLSGKLSSVQPDEELNGTDSSPNEVTMRQDPVTQKDYPSSGEGHKEHNSSQSNKGEFKQSTKKHVTFLQPITAGKGNVKVSAQSGTSVYETKIEKVAEKDDDLNWQQMLLSGLEDKENILLNDYKIILKDYKEVTKRLSDMEKRDREIEFDLTLQIREFKYAITKRDEEIHNLRRKLSLMHQGHASDQGKELKEENPSSDRSLKPDDLPQRKDNDTPIVEHDEEDIKTILVDKRASVLSPIEGEIRFSINSILDENLDFWLRFSSTFHQVQKFKTTIHDLQLEISKLKDKEMQDKSEIRPLYKQMKEIHSELTMWLSHTLLLKDELDRKFSALCSIQDDITKALKEGVALDGIGLSSNEAAKFQGAVFNMKQENNKVREELEAGVRRVTTIQLDVEKTITQLDQEFGLNGNQSQLMHTVSKSRIPLHSFIFGTKSKKQKRSVFSRIHLNRKY</sequence>
<dbReference type="Gene3D" id="1.20.5.170">
    <property type="match status" value="1"/>
</dbReference>
<protein>
    <recommendedName>
        <fullName evidence="4">NAB domain-containing protein</fullName>
    </recommendedName>
</protein>
<dbReference type="Pfam" id="PF07765">
    <property type="entry name" value="KIP1"/>
    <property type="match status" value="1"/>
</dbReference>
<dbReference type="InterPro" id="IPR056889">
    <property type="entry name" value="NET2A-D/KIP1-like_C"/>
</dbReference>